<evidence type="ECO:0000256" key="2">
    <source>
        <dbReference type="ARBA" id="ARBA00022691"/>
    </source>
</evidence>
<dbReference type="PANTHER" id="PTHR43273:SF3">
    <property type="entry name" value="ANAEROBIC SULFATASE-MATURATING ENZYME HOMOLOG ASLB-RELATED"/>
    <property type="match status" value="1"/>
</dbReference>
<protein>
    <submittedName>
        <fullName evidence="8">SPASM domain-containing protein</fullName>
    </submittedName>
</protein>
<dbReference type="SFLD" id="SFLDG01384">
    <property type="entry name" value="thioether_bond_formation_requi"/>
    <property type="match status" value="1"/>
</dbReference>
<evidence type="ECO:0000256" key="5">
    <source>
        <dbReference type="ARBA" id="ARBA00023014"/>
    </source>
</evidence>
<proteinExistence type="inferred from homology"/>
<dbReference type="Pfam" id="PF04055">
    <property type="entry name" value="Radical_SAM"/>
    <property type="match status" value="1"/>
</dbReference>
<evidence type="ECO:0000256" key="3">
    <source>
        <dbReference type="ARBA" id="ARBA00022723"/>
    </source>
</evidence>
<dbReference type="InterPro" id="IPR058240">
    <property type="entry name" value="rSAM_sf"/>
</dbReference>
<dbReference type="SFLD" id="SFLDF00289">
    <property type="entry name" value="anaerobic_Cys-type_sulfatase-m"/>
    <property type="match status" value="1"/>
</dbReference>
<evidence type="ECO:0000256" key="4">
    <source>
        <dbReference type="ARBA" id="ARBA00023004"/>
    </source>
</evidence>
<dbReference type="SUPFAM" id="SSF102114">
    <property type="entry name" value="Radical SAM enzymes"/>
    <property type="match status" value="1"/>
</dbReference>
<dbReference type="EMBL" id="BAABYW010000001">
    <property type="protein sequence ID" value="GAA6409502.1"/>
    <property type="molecule type" value="Genomic_DNA"/>
</dbReference>
<comment type="similarity">
    <text evidence="6">Belongs to the radical SAM superfamily. Anaerobic sulfatase-maturating enzyme family.</text>
</comment>
<dbReference type="InterPro" id="IPR013785">
    <property type="entry name" value="Aldolase_TIM"/>
</dbReference>
<dbReference type="SFLD" id="SFLDG01067">
    <property type="entry name" value="SPASM/twitch_domain_containing"/>
    <property type="match status" value="1"/>
</dbReference>
<dbReference type="InterPro" id="IPR034485">
    <property type="entry name" value="Anaerobic_Cys-type_sulfatase-m"/>
</dbReference>
<keyword evidence="9" id="KW-1185">Reference proteome</keyword>
<name>A0ABQ0BDG2_9FIRM</name>
<dbReference type="CDD" id="cd01335">
    <property type="entry name" value="Radical_SAM"/>
    <property type="match status" value="1"/>
</dbReference>
<accession>A0ABQ0BDG2</accession>
<keyword evidence="5" id="KW-0411">Iron-sulfur</keyword>
<evidence type="ECO:0000313" key="8">
    <source>
        <dbReference type="EMBL" id="GAA6409502.1"/>
    </source>
</evidence>
<reference evidence="8 9" key="1">
    <citation type="submission" date="2024-04" db="EMBL/GenBank/DDBJ databases">
        <title>Defined microbial consortia suppress multidrug-resistant proinflammatory Enterobacteriaceae via ecological control.</title>
        <authorList>
            <person name="Furuichi M."/>
            <person name="Kawaguchi T."/>
            <person name="Pust M."/>
            <person name="Yasuma K."/>
            <person name="Plichta D."/>
            <person name="Hasegawa N."/>
            <person name="Ohya T."/>
            <person name="Bhattarai S."/>
            <person name="Sasajima S."/>
            <person name="Aoto Y."/>
            <person name="Tuganbaev T."/>
            <person name="Yaginuma M."/>
            <person name="Ueda M."/>
            <person name="Okahashi N."/>
            <person name="Amafuji K."/>
            <person name="Kiridooshi Y."/>
            <person name="Sugita K."/>
            <person name="Strazar M."/>
            <person name="Skelly A."/>
            <person name="Suda W."/>
            <person name="Hattori M."/>
            <person name="Nakamoto N."/>
            <person name="Caballero S."/>
            <person name="Norman J."/>
            <person name="Olle B."/>
            <person name="Tanoue T."/>
            <person name="Arita M."/>
            <person name="Bucci V."/>
            <person name="Atarashi K."/>
            <person name="Xavier R."/>
            <person name="Honda K."/>
        </authorList>
    </citation>
    <scope>NUCLEOTIDE SEQUENCE [LARGE SCALE GENOMIC DNA]</scope>
    <source>
        <strain evidence="9">k04-0078-D8-1</strain>
    </source>
</reference>
<evidence type="ECO:0000256" key="1">
    <source>
        <dbReference type="ARBA" id="ARBA00001966"/>
    </source>
</evidence>
<dbReference type="NCBIfam" id="TIGR04085">
    <property type="entry name" value="rSAM_more_4Fe4S"/>
    <property type="match status" value="1"/>
</dbReference>
<comment type="caution">
    <text evidence="8">The sequence shown here is derived from an EMBL/GenBank/DDBJ whole genome shotgun (WGS) entry which is preliminary data.</text>
</comment>
<gene>
    <name evidence="8" type="ORF">K040078D81_36190</name>
</gene>
<keyword evidence="3" id="KW-0479">Metal-binding</keyword>
<dbReference type="PANTHER" id="PTHR43273">
    <property type="entry name" value="ANAEROBIC SULFATASE-MATURATING ENZYME HOMOLOG ASLB-RELATED"/>
    <property type="match status" value="1"/>
</dbReference>
<organism evidence="8 9">
    <name type="scientific">Blautia hominis</name>
    <dbReference type="NCBI Taxonomy" id="2025493"/>
    <lineage>
        <taxon>Bacteria</taxon>
        <taxon>Bacillati</taxon>
        <taxon>Bacillota</taxon>
        <taxon>Clostridia</taxon>
        <taxon>Lachnospirales</taxon>
        <taxon>Lachnospiraceae</taxon>
        <taxon>Blautia</taxon>
    </lineage>
</organism>
<keyword evidence="2" id="KW-0949">S-adenosyl-L-methionine</keyword>
<dbReference type="SFLD" id="SFLDS00029">
    <property type="entry name" value="Radical_SAM"/>
    <property type="match status" value="1"/>
</dbReference>
<keyword evidence="4" id="KW-0408">Iron</keyword>
<sequence>MNNMPAISVLMKPSSSMCNMHCDYCFYCDEAQKRQQGNYGYMSEQTLKNVIRKTILRAEGGISYAFQGGEPTLRGISFFEKAVQYERQYNKGKIRIDNAIQTNGLLIDENWCRFFRDNKFLVGISLDGIRKTHDAYRHDKKGNPTFDRILYSIKLLERFGVDYNILTVVNQKVAENIEEIYQFYKRKNFKYQQYIACLEPLDEVRGKNEYAISPEQYGEFLSTLFQMWYEDWKNGIQPYIRQFENYIGIVRGYRPEACEQYGKCGIHNVVEADGSVYPCDFYMLDSYCIGNFNVDQLDAIDAERLRAGFVQKSDRLDKRCLSCEYYHMCRGGCHRNREYSKDSDTYRNYFCESYRYLFKTCMRQIKEIAGVMDKIKYS</sequence>
<dbReference type="InterPro" id="IPR007197">
    <property type="entry name" value="rSAM"/>
</dbReference>
<comment type="cofactor">
    <cofactor evidence="1">
        <name>[4Fe-4S] cluster</name>
        <dbReference type="ChEBI" id="CHEBI:49883"/>
    </cofactor>
</comment>
<dbReference type="InterPro" id="IPR023867">
    <property type="entry name" value="Sulphatase_maturase_rSAM"/>
</dbReference>
<evidence type="ECO:0000313" key="9">
    <source>
        <dbReference type="Proteomes" id="UP001600943"/>
    </source>
</evidence>
<dbReference type="Proteomes" id="UP001600943">
    <property type="component" value="Unassembled WGS sequence"/>
</dbReference>
<evidence type="ECO:0000259" key="7">
    <source>
        <dbReference type="PROSITE" id="PS51918"/>
    </source>
</evidence>
<dbReference type="Gene3D" id="3.20.20.70">
    <property type="entry name" value="Aldolase class I"/>
    <property type="match status" value="1"/>
</dbReference>
<dbReference type="SFLD" id="SFLDG01386">
    <property type="entry name" value="main_SPASM_domain-containing"/>
    <property type="match status" value="1"/>
</dbReference>
<evidence type="ECO:0000256" key="6">
    <source>
        <dbReference type="ARBA" id="ARBA00023601"/>
    </source>
</evidence>
<dbReference type="NCBIfam" id="TIGR03942">
    <property type="entry name" value="sulfatase_rSAM"/>
    <property type="match status" value="1"/>
</dbReference>
<dbReference type="SFLD" id="SFLDG01072">
    <property type="entry name" value="dehydrogenase_like"/>
    <property type="match status" value="1"/>
</dbReference>
<dbReference type="PROSITE" id="PS51918">
    <property type="entry name" value="RADICAL_SAM"/>
    <property type="match status" value="1"/>
</dbReference>
<dbReference type="Pfam" id="PF13186">
    <property type="entry name" value="SPASM"/>
    <property type="match status" value="1"/>
</dbReference>
<feature type="domain" description="Radical SAM core" evidence="7">
    <location>
        <begin position="3"/>
        <end position="230"/>
    </location>
</feature>
<dbReference type="InterPro" id="IPR023885">
    <property type="entry name" value="4Fe4S-binding_SPASM_dom"/>
</dbReference>